<dbReference type="STRING" id="157072.A0A024U666"/>
<evidence type="ECO:0000256" key="4">
    <source>
        <dbReference type="RuleBase" id="RU004005"/>
    </source>
</evidence>
<keyword evidence="3 4" id="KW-0687">Ribonucleoprotein</keyword>
<dbReference type="PROSITE" id="PS00464">
    <property type="entry name" value="RIBOSOMAL_L22"/>
    <property type="match status" value="1"/>
</dbReference>
<organism evidence="5">
    <name type="scientific">Aphanomyces invadans</name>
    <dbReference type="NCBI Taxonomy" id="157072"/>
    <lineage>
        <taxon>Eukaryota</taxon>
        <taxon>Sar</taxon>
        <taxon>Stramenopiles</taxon>
        <taxon>Oomycota</taxon>
        <taxon>Saprolegniomycetes</taxon>
        <taxon>Saprolegniales</taxon>
        <taxon>Verrucalvaceae</taxon>
        <taxon>Aphanomyces</taxon>
    </lineage>
</organism>
<protein>
    <submittedName>
        <fullName evidence="5">Ribosomal protein L22</fullName>
    </submittedName>
</protein>
<dbReference type="InterPro" id="IPR036394">
    <property type="entry name" value="Ribosomal_uL22_sf"/>
</dbReference>
<evidence type="ECO:0000256" key="3">
    <source>
        <dbReference type="ARBA" id="ARBA00023274"/>
    </source>
</evidence>
<dbReference type="Gene3D" id="3.90.470.10">
    <property type="entry name" value="Ribosomal protein L22/L17"/>
    <property type="match status" value="1"/>
</dbReference>
<gene>
    <name evidence="5" type="ORF">H310_06326</name>
</gene>
<dbReference type="PANTHER" id="PTHR11593:SF10">
    <property type="entry name" value="60S RIBOSOMAL PROTEIN L17"/>
    <property type="match status" value="1"/>
</dbReference>
<dbReference type="GO" id="GO:0022625">
    <property type="term" value="C:cytosolic large ribosomal subunit"/>
    <property type="evidence" value="ECO:0007669"/>
    <property type="project" value="TreeGrafter"/>
</dbReference>
<dbReference type="HAMAP" id="MF_01331_A">
    <property type="entry name" value="Ribosomal_uL22_A"/>
    <property type="match status" value="1"/>
</dbReference>
<dbReference type="GeneID" id="20083376"/>
<name>A0A024U666_9STRA</name>
<accession>A0A024U666</accession>
<evidence type="ECO:0000313" key="5">
    <source>
        <dbReference type="EMBL" id="ETW01720.1"/>
    </source>
</evidence>
<dbReference type="InterPro" id="IPR005721">
    <property type="entry name" value="Ribosomal_uL22_euk/arc"/>
</dbReference>
<dbReference type="OrthoDB" id="10254664at2759"/>
<dbReference type="Pfam" id="PF00237">
    <property type="entry name" value="Ribosomal_L22"/>
    <property type="match status" value="1"/>
</dbReference>
<proteinExistence type="inferred from homology"/>
<dbReference type="PANTHER" id="PTHR11593">
    <property type="entry name" value="60S RIBOSOMAL PROTEIN L17"/>
    <property type="match status" value="1"/>
</dbReference>
<dbReference type="CDD" id="cd00336">
    <property type="entry name" value="Ribosomal_L22"/>
    <property type="match status" value="1"/>
</dbReference>
<dbReference type="InterPro" id="IPR057265">
    <property type="entry name" value="Ribosomal_uL22_arc-type"/>
</dbReference>
<dbReference type="RefSeq" id="XP_008869568.1">
    <property type="nucleotide sequence ID" value="XM_008871346.1"/>
</dbReference>
<dbReference type="NCBIfam" id="TIGR01038">
    <property type="entry name" value="uL22_arch_euk"/>
    <property type="match status" value="1"/>
</dbReference>
<dbReference type="GO" id="GO:0003735">
    <property type="term" value="F:structural constituent of ribosome"/>
    <property type="evidence" value="ECO:0007669"/>
    <property type="project" value="InterPro"/>
</dbReference>
<keyword evidence="2 4" id="KW-0689">Ribosomal protein</keyword>
<dbReference type="InterPro" id="IPR001063">
    <property type="entry name" value="Ribosomal_uL22"/>
</dbReference>
<dbReference type="VEuPathDB" id="FungiDB:H310_06326"/>
<evidence type="ECO:0000256" key="1">
    <source>
        <dbReference type="ARBA" id="ARBA00009451"/>
    </source>
</evidence>
<dbReference type="AlphaFoldDB" id="A0A024U666"/>
<sequence>MVGIGVENCWWLAGEFAGRRCVGGVLPPIATYHRNCKMPSYSQEPEDQNTSAKARGRHLRVHYKHCREVCHTIKGYSLAKAKKFLGDVLEFKAAVPFTKYTGGPGRHAQGKLLNAPGDKCRWPQKATRIILDLVKNAEANAELKGLDTAKLYIAHAQANMAIKQRRRTYRAHGRIGPYMANPAHIELILTEKKENVAKAEEPKTTKLTRKRQAVLRLKSGGGVAAN</sequence>
<dbReference type="GO" id="GO:0002181">
    <property type="term" value="P:cytoplasmic translation"/>
    <property type="evidence" value="ECO:0007669"/>
    <property type="project" value="TreeGrafter"/>
</dbReference>
<comment type="similarity">
    <text evidence="1 4">Belongs to the universal ribosomal protein uL22 family.</text>
</comment>
<reference evidence="5" key="1">
    <citation type="submission" date="2013-12" db="EMBL/GenBank/DDBJ databases">
        <title>The Genome Sequence of Aphanomyces invadans NJM9701.</title>
        <authorList>
            <consortium name="The Broad Institute Genomics Platform"/>
            <person name="Russ C."/>
            <person name="Tyler B."/>
            <person name="van West P."/>
            <person name="Dieguez-Uribeondo J."/>
            <person name="Young S.K."/>
            <person name="Zeng Q."/>
            <person name="Gargeya S."/>
            <person name="Fitzgerald M."/>
            <person name="Abouelleil A."/>
            <person name="Alvarado L."/>
            <person name="Chapman S.B."/>
            <person name="Gainer-Dewar J."/>
            <person name="Goldberg J."/>
            <person name="Griggs A."/>
            <person name="Gujja S."/>
            <person name="Hansen M."/>
            <person name="Howarth C."/>
            <person name="Imamovic A."/>
            <person name="Ireland A."/>
            <person name="Larimer J."/>
            <person name="McCowan C."/>
            <person name="Murphy C."/>
            <person name="Pearson M."/>
            <person name="Poon T.W."/>
            <person name="Priest M."/>
            <person name="Roberts A."/>
            <person name="Saif S."/>
            <person name="Shea T."/>
            <person name="Sykes S."/>
            <person name="Wortman J."/>
            <person name="Nusbaum C."/>
            <person name="Birren B."/>
        </authorList>
    </citation>
    <scope>NUCLEOTIDE SEQUENCE [LARGE SCALE GENOMIC DNA]</scope>
    <source>
        <strain evidence="5">NJM9701</strain>
    </source>
</reference>
<dbReference type="InterPro" id="IPR018260">
    <property type="entry name" value="Ribosomal_uL22_CS"/>
</dbReference>
<dbReference type="SUPFAM" id="SSF54843">
    <property type="entry name" value="Ribosomal protein L22"/>
    <property type="match status" value="1"/>
</dbReference>
<evidence type="ECO:0000256" key="2">
    <source>
        <dbReference type="ARBA" id="ARBA00022980"/>
    </source>
</evidence>
<dbReference type="eggNOG" id="KOG3353">
    <property type="taxonomic scope" value="Eukaryota"/>
</dbReference>
<dbReference type="EMBL" id="KI913962">
    <property type="protein sequence ID" value="ETW01720.1"/>
    <property type="molecule type" value="Genomic_DNA"/>
</dbReference>